<feature type="compositionally biased region" description="Pro residues" evidence="1">
    <location>
        <begin position="103"/>
        <end position="112"/>
    </location>
</feature>
<feature type="transmembrane region" description="Helical" evidence="2">
    <location>
        <begin position="12"/>
        <end position="37"/>
    </location>
</feature>
<feature type="region of interest" description="Disordered" evidence="1">
    <location>
        <begin position="72"/>
        <end position="112"/>
    </location>
</feature>
<keyword evidence="4" id="KW-1185">Reference proteome</keyword>
<feature type="compositionally biased region" description="Low complexity" evidence="1">
    <location>
        <begin position="74"/>
        <end position="84"/>
    </location>
</feature>
<evidence type="ECO:0000313" key="3">
    <source>
        <dbReference type="EMBL" id="USP73878.1"/>
    </source>
</evidence>
<evidence type="ECO:0000256" key="2">
    <source>
        <dbReference type="SAM" id="Phobius"/>
    </source>
</evidence>
<keyword evidence="2" id="KW-1133">Transmembrane helix</keyword>
<gene>
    <name evidence="3" type="ORF">yc1106_01152</name>
</gene>
<protein>
    <submittedName>
        <fullName evidence="3">Uncharacterized protein</fullName>
    </submittedName>
</protein>
<dbReference type="Proteomes" id="UP001056012">
    <property type="component" value="Chromosome 1"/>
</dbReference>
<dbReference type="AlphaFoldDB" id="A0A9Q8Z4N4"/>
<keyword evidence="2" id="KW-0472">Membrane</keyword>
<feature type="compositionally biased region" description="Polar residues" evidence="1">
    <location>
        <begin position="85"/>
        <end position="102"/>
    </location>
</feature>
<reference evidence="3" key="1">
    <citation type="submission" date="2021-12" db="EMBL/GenBank/DDBJ databases">
        <title>Curvularia clavata genome.</title>
        <authorList>
            <person name="Cao Y."/>
        </authorList>
    </citation>
    <scope>NUCLEOTIDE SEQUENCE</scope>
    <source>
        <strain evidence="3">Yc1106</strain>
    </source>
</reference>
<keyword evidence="2" id="KW-0812">Transmembrane</keyword>
<evidence type="ECO:0000313" key="4">
    <source>
        <dbReference type="Proteomes" id="UP001056012"/>
    </source>
</evidence>
<sequence length="112" mass="11786">MTTTDSIGGISLMVLAIIVVGGIIGVLSLIIIAAIIWDLPNRKKRKENTGILSVEEMELSEKCDIAVTVTRAPSISQSSSSQISYVSQTPSTSDRPGTSSTLAPPPTNLRST</sequence>
<accession>A0A9Q8Z4N4</accession>
<dbReference type="VEuPathDB" id="FungiDB:yc1106_01152"/>
<organism evidence="3 4">
    <name type="scientific">Curvularia clavata</name>
    <dbReference type="NCBI Taxonomy" id="95742"/>
    <lineage>
        <taxon>Eukaryota</taxon>
        <taxon>Fungi</taxon>
        <taxon>Dikarya</taxon>
        <taxon>Ascomycota</taxon>
        <taxon>Pezizomycotina</taxon>
        <taxon>Dothideomycetes</taxon>
        <taxon>Pleosporomycetidae</taxon>
        <taxon>Pleosporales</taxon>
        <taxon>Pleosporineae</taxon>
        <taxon>Pleosporaceae</taxon>
        <taxon>Curvularia</taxon>
    </lineage>
</organism>
<evidence type="ECO:0000256" key="1">
    <source>
        <dbReference type="SAM" id="MobiDB-lite"/>
    </source>
</evidence>
<proteinExistence type="predicted"/>
<dbReference type="EMBL" id="CP089274">
    <property type="protein sequence ID" value="USP73878.1"/>
    <property type="molecule type" value="Genomic_DNA"/>
</dbReference>
<name>A0A9Q8Z4N4_CURCL</name>